<dbReference type="InterPro" id="IPR015422">
    <property type="entry name" value="PyrdxlP-dep_Trfase_small"/>
</dbReference>
<evidence type="ECO:0000313" key="7">
    <source>
        <dbReference type="EMBL" id="MFC0262946.1"/>
    </source>
</evidence>
<protein>
    <submittedName>
        <fullName evidence="7">Pyridoxal phosphate-dependent decarboxylase family protein</fullName>
    </submittedName>
</protein>
<keyword evidence="3" id="KW-0210">Decarboxylase</keyword>
<organism evidence="7 8">
    <name type="scientific">Fontibacter flavus</name>
    <dbReference type="NCBI Taxonomy" id="654838"/>
    <lineage>
        <taxon>Bacteria</taxon>
        <taxon>Pseudomonadati</taxon>
        <taxon>Bacteroidota</taxon>
        <taxon>Cytophagia</taxon>
        <taxon>Cytophagales</taxon>
        <taxon>Cyclobacteriaceae</taxon>
        <taxon>Fontibacter</taxon>
    </lineage>
</organism>
<dbReference type="InterPro" id="IPR010977">
    <property type="entry name" value="Aromatic_deC"/>
</dbReference>
<dbReference type="Gene3D" id="3.40.640.10">
    <property type="entry name" value="Type I PLP-dependent aspartate aminotransferase-like (Major domain)"/>
    <property type="match status" value="1"/>
</dbReference>
<comment type="similarity">
    <text evidence="2 6">Belongs to the group II decarboxylase family.</text>
</comment>
<dbReference type="Gene3D" id="3.90.1150.170">
    <property type="match status" value="1"/>
</dbReference>
<evidence type="ECO:0000256" key="4">
    <source>
        <dbReference type="ARBA" id="ARBA00022898"/>
    </source>
</evidence>
<comment type="caution">
    <text evidence="7">The sequence shown here is derived from an EMBL/GenBank/DDBJ whole genome shotgun (WGS) entry which is preliminary data.</text>
</comment>
<dbReference type="PRINTS" id="PR00800">
    <property type="entry name" value="YHDCRBOXLASE"/>
</dbReference>
<evidence type="ECO:0000256" key="3">
    <source>
        <dbReference type="ARBA" id="ARBA00022793"/>
    </source>
</evidence>
<keyword evidence="8" id="KW-1185">Reference proteome</keyword>
<comment type="cofactor">
    <cofactor evidence="1 6">
        <name>pyridoxal 5'-phosphate</name>
        <dbReference type="ChEBI" id="CHEBI:597326"/>
    </cofactor>
</comment>
<dbReference type="PANTHER" id="PTHR11999">
    <property type="entry name" value="GROUP II PYRIDOXAL-5-PHOSPHATE DECARBOXYLASE"/>
    <property type="match status" value="1"/>
</dbReference>
<sequence length="485" mass="54235">MDQLIKKIKAQEEIANQLETALPDREQLLEKVTESANQFLENLPTAKAYQQQEPKMESFLIPEEPKTIKEILDIIQEEVFEPGIRAASGGHMGYIPGGGVFSASLGDFLAAISNEYAGIAFASPGAVAMENVIINWLKKLFSFPENAVGNLASGGSISSLIALTAARDKYGVKNQHILQSVIYMTPQIHHCIQKSLRIIGLEDVIIRYIPLDRHYRMDTLALEKQIHADKSEGLSPFLVIASAGTTDVGAIDPLNEIANISERHRLWFHVDAAYGGFFILTSKKDKFKGIERADSLVVDPHKGMFLPYGIGAVLVKDADAVLHSNLYMANYMQDALSEDLVKSPANVSPELTKHFRALRMWLPLQLHGITPFIASLEEKLLLTTYFRKQLIAAGFQVGPEPELSVSYFWFPYPKDENDFNRRLLHHIHEDGTAFLSSTMLDGRFVIRIAILSFRTKLETIDKAMGMILGCLEKTKMDFSQSELKR</sequence>
<name>A0ABV6FSU2_9BACT</name>
<proteinExistence type="inferred from homology"/>
<evidence type="ECO:0000256" key="6">
    <source>
        <dbReference type="RuleBase" id="RU000382"/>
    </source>
</evidence>
<accession>A0ABV6FSU2</accession>
<dbReference type="Proteomes" id="UP001589797">
    <property type="component" value="Unassembled WGS sequence"/>
</dbReference>
<dbReference type="InterPro" id="IPR002129">
    <property type="entry name" value="PyrdxlP-dep_de-COase"/>
</dbReference>
<dbReference type="Gene3D" id="3.90.1150.10">
    <property type="entry name" value="Aspartate Aminotransferase, domain 1"/>
    <property type="match status" value="1"/>
</dbReference>
<keyword evidence="5 6" id="KW-0456">Lyase</keyword>
<evidence type="ECO:0000256" key="1">
    <source>
        <dbReference type="ARBA" id="ARBA00001933"/>
    </source>
</evidence>
<evidence type="ECO:0000313" key="8">
    <source>
        <dbReference type="Proteomes" id="UP001589797"/>
    </source>
</evidence>
<dbReference type="PANTHER" id="PTHR11999:SF70">
    <property type="entry name" value="MIP05841P"/>
    <property type="match status" value="1"/>
</dbReference>
<gene>
    <name evidence="7" type="ORF">ACFFIP_09655</name>
</gene>
<dbReference type="SUPFAM" id="SSF53383">
    <property type="entry name" value="PLP-dependent transferases"/>
    <property type="match status" value="1"/>
</dbReference>
<dbReference type="EMBL" id="JBHLWI010000027">
    <property type="protein sequence ID" value="MFC0262946.1"/>
    <property type="molecule type" value="Genomic_DNA"/>
</dbReference>
<dbReference type="InterPro" id="IPR015424">
    <property type="entry name" value="PyrdxlP-dep_Trfase"/>
</dbReference>
<evidence type="ECO:0000256" key="2">
    <source>
        <dbReference type="ARBA" id="ARBA00009533"/>
    </source>
</evidence>
<dbReference type="RefSeq" id="WP_382387403.1">
    <property type="nucleotide sequence ID" value="NZ_JBHLWI010000027.1"/>
</dbReference>
<keyword evidence="4 6" id="KW-0663">Pyridoxal phosphate</keyword>
<evidence type="ECO:0000256" key="5">
    <source>
        <dbReference type="ARBA" id="ARBA00023239"/>
    </source>
</evidence>
<reference evidence="7 8" key="1">
    <citation type="submission" date="2024-09" db="EMBL/GenBank/DDBJ databases">
        <authorList>
            <person name="Sun Q."/>
            <person name="Mori K."/>
        </authorList>
    </citation>
    <scope>NUCLEOTIDE SEQUENCE [LARGE SCALE GENOMIC DNA]</scope>
    <source>
        <strain evidence="7 8">CCM 7650</strain>
    </source>
</reference>
<dbReference type="InterPro" id="IPR015421">
    <property type="entry name" value="PyrdxlP-dep_Trfase_major"/>
</dbReference>
<dbReference type="Pfam" id="PF00282">
    <property type="entry name" value="Pyridoxal_deC"/>
    <property type="match status" value="1"/>
</dbReference>